<keyword evidence="1" id="KW-0812">Transmembrane</keyword>
<dbReference type="eggNOG" id="ENOG50349X8">
    <property type="taxonomic scope" value="Bacteria"/>
</dbReference>
<protein>
    <recommendedName>
        <fullName evidence="4">CARDB domain-containing protein</fullName>
    </recommendedName>
</protein>
<name>B4S439_PROA2</name>
<feature type="transmembrane region" description="Helical" evidence="1">
    <location>
        <begin position="18"/>
        <end position="36"/>
    </location>
</feature>
<dbReference type="KEGG" id="paa:Paes_1819"/>
<proteinExistence type="predicted"/>
<keyword evidence="1" id="KW-1133">Transmembrane helix</keyword>
<evidence type="ECO:0000313" key="3">
    <source>
        <dbReference type="Proteomes" id="UP000002725"/>
    </source>
</evidence>
<evidence type="ECO:0008006" key="4">
    <source>
        <dbReference type="Google" id="ProtNLM"/>
    </source>
</evidence>
<dbReference type="HOGENOM" id="CLU_1701107_0_0_10"/>
<evidence type="ECO:0000256" key="1">
    <source>
        <dbReference type="SAM" id="Phobius"/>
    </source>
</evidence>
<dbReference type="EMBL" id="CP001108">
    <property type="protein sequence ID" value="ACF46831.1"/>
    <property type="molecule type" value="Genomic_DNA"/>
</dbReference>
<organism evidence="2 3">
    <name type="scientific">Prosthecochloris aestuarii (strain DSM 271 / SK 413)</name>
    <dbReference type="NCBI Taxonomy" id="290512"/>
    <lineage>
        <taxon>Bacteria</taxon>
        <taxon>Pseudomonadati</taxon>
        <taxon>Chlorobiota</taxon>
        <taxon>Chlorobiia</taxon>
        <taxon>Chlorobiales</taxon>
        <taxon>Chlorobiaceae</taxon>
        <taxon>Prosthecochloris</taxon>
    </lineage>
</organism>
<dbReference type="RefSeq" id="WP_012506364.1">
    <property type="nucleotide sequence ID" value="NC_011059.1"/>
</dbReference>
<sequence>MILFLNAPATKPNRNRKLWAGSTAFIILLLSVWFVLNPSPSASPPGQIARETSWSRAAMMAELMISAIEVVPAVPAKDRPFTVNVFIQNIGIIPSGSYTLHLVIKGPDGREVFRTLSEHNTALEPGQIGAGLSAAVDPVAYSGTYSVTVDLQPEDFEDDNLSNNRSTRSFQIE</sequence>
<keyword evidence="1" id="KW-0472">Membrane</keyword>
<accession>B4S439</accession>
<evidence type="ECO:0000313" key="2">
    <source>
        <dbReference type="EMBL" id="ACF46831.1"/>
    </source>
</evidence>
<dbReference type="STRING" id="290512.Paes_1819"/>
<dbReference type="AlphaFoldDB" id="B4S439"/>
<keyword evidence="3" id="KW-1185">Reference proteome</keyword>
<reference evidence="2" key="1">
    <citation type="submission" date="2008-06" db="EMBL/GenBank/DDBJ databases">
        <title>Complete sequence of chromosome of Prosthecochloris aestuarii DSM 271.</title>
        <authorList>
            <consortium name="US DOE Joint Genome Institute"/>
            <person name="Lucas S."/>
            <person name="Copeland A."/>
            <person name="Lapidus A."/>
            <person name="Glavina del Rio T."/>
            <person name="Dalin E."/>
            <person name="Tice H."/>
            <person name="Bruce D."/>
            <person name="Goodwin L."/>
            <person name="Pitluck S."/>
            <person name="Schmutz J."/>
            <person name="Larimer F."/>
            <person name="Land M."/>
            <person name="Hauser L."/>
            <person name="Kyrpides N."/>
            <person name="Anderson I."/>
            <person name="Liu Z."/>
            <person name="Li T."/>
            <person name="Zhao F."/>
            <person name="Overmann J."/>
            <person name="Bryant D.A."/>
            <person name="Richardson P."/>
        </authorList>
    </citation>
    <scope>NUCLEOTIDE SEQUENCE [LARGE SCALE GENOMIC DNA]</scope>
    <source>
        <strain evidence="2">DSM 271</strain>
    </source>
</reference>
<gene>
    <name evidence="2" type="ordered locus">Paes_1819</name>
</gene>
<dbReference type="Proteomes" id="UP000002725">
    <property type="component" value="Chromosome"/>
</dbReference>
<dbReference type="Gene3D" id="2.60.40.10">
    <property type="entry name" value="Immunoglobulins"/>
    <property type="match status" value="1"/>
</dbReference>
<dbReference type="InterPro" id="IPR013783">
    <property type="entry name" value="Ig-like_fold"/>
</dbReference>